<dbReference type="PROSITE" id="PS51257">
    <property type="entry name" value="PROKAR_LIPOPROTEIN"/>
    <property type="match status" value="1"/>
</dbReference>
<dbReference type="RefSeq" id="WP_322608279.1">
    <property type="nucleotide sequence ID" value="NZ_JARVCO010000010.1"/>
</dbReference>
<protein>
    <submittedName>
        <fullName evidence="6">CsgG/HfaB family protein</fullName>
    </submittedName>
</protein>
<keyword evidence="2" id="KW-0732">Signal</keyword>
<evidence type="ECO:0000256" key="1">
    <source>
        <dbReference type="ARBA" id="ARBA00022475"/>
    </source>
</evidence>
<evidence type="ECO:0000313" key="7">
    <source>
        <dbReference type="Proteomes" id="UP001290861"/>
    </source>
</evidence>
<dbReference type="PANTHER" id="PTHR41164">
    <property type="entry name" value="CURLI PRODUCTION ASSEMBLY/TRANSPORT COMPONENT CSGG"/>
    <property type="match status" value="1"/>
</dbReference>
<keyword evidence="7" id="KW-1185">Reference proteome</keyword>
<evidence type="ECO:0000256" key="4">
    <source>
        <dbReference type="ARBA" id="ARBA00023139"/>
    </source>
</evidence>
<comment type="caution">
    <text evidence="6">The sequence shown here is derived from an EMBL/GenBank/DDBJ whole genome shotgun (WGS) entry which is preliminary data.</text>
</comment>
<dbReference type="EMBL" id="JARVCO010000010">
    <property type="protein sequence ID" value="MDZ8118480.1"/>
    <property type="molecule type" value="Genomic_DNA"/>
</dbReference>
<dbReference type="PANTHER" id="PTHR41164:SF1">
    <property type="entry name" value="CURLI PRODUCTION ASSEMBLY_TRANSPORT COMPONENT CSGG"/>
    <property type="match status" value="1"/>
</dbReference>
<evidence type="ECO:0000256" key="2">
    <source>
        <dbReference type="ARBA" id="ARBA00022729"/>
    </source>
</evidence>
<dbReference type="InterPro" id="IPR005534">
    <property type="entry name" value="Curli_assmbl/transp-comp_CsgG"/>
</dbReference>
<keyword evidence="5" id="KW-0449">Lipoprotein</keyword>
<evidence type="ECO:0000313" key="6">
    <source>
        <dbReference type="EMBL" id="MDZ8118480.1"/>
    </source>
</evidence>
<proteinExistence type="predicted"/>
<evidence type="ECO:0000256" key="3">
    <source>
        <dbReference type="ARBA" id="ARBA00023136"/>
    </source>
</evidence>
<dbReference type="Gene3D" id="3.40.50.10610">
    <property type="entry name" value="ABC-type transport auxiliary lipoprotein component"/>
    <property type="match status" value="1"/>
</dbReference>
<name>A0ABU5MW91_9BACT</name>
<dbReference type="Pfam" id="PF03783">
    <property type="entry name" value="CsgG"/>
    <property type="match status" value="1"/>
</dbReference>
<keyword evidence="1" id="KW-1003">Cell membrane</keyword>
<keyword evidence="3" id="KW-0472">Membrane</keyword>
<keyword evidence="4" id="KW-0564">Palmitate</keyword>
<dbReference type="Proteomes" id="UP001290861">
    <property type="component" value="Unassembled WGS sequence"/>
</dbReference>
<gene>
    <name evidence="6" type="ORF">P9H32_07555</name>
</gene>
<sequence length="326" mass="35149">MMNKKLRSSVSCVGFILIAGCATVDKQPQAVEAPVSREAQLQAQKQQALPPKPRLKRKIAIGRFSNETRYGRSLLRDDENDPLGKQVSDILAGRLVESDRFLVFERPDINKLKTESELTGQTLNLVGVDTMIFGSLTEFGMNTTGKKGFLSSTKKQTAEASVELRLVDVKTGRIFFTAKGSGSASVESGEIAGYGSKASYDATLSDKAIDAAVSDVLNTLIRKLEEKTWKTSILTIENGQVYISGGAHQGISKGDTFAVMKRGKTVKSPQTGLDIELPASNVASIEILSLFGEDEAGEGSIARVTAGDLSAYDINDLFITEQENES</sequence>
<reference evidence="6 7" key="1">
    <citation type="journal article" date="2024" name="Appl. Environ. Microbiol.">
        <title>Pontiella agarivorans sp. nov., a novel marine anaerobic bacterium capable of degrading macroalgal polysaccharides and fixing nitrogen.</title>
        <authorList>
            <person name="Liu N."/>
            <person name="Kivenson V."/>
            <person name="Peng X."/>
            <person name="Cui Z."/>
            <person name="Lankiewicz T.S."/>
            <person name="Gosselin K.M."/>
            <person name="English C.J."/>
            <person name="Blair E.M."/>
            <person name="O'Malley M.A."/>
            <person name="Valentine D.L."/>
        </authorList>
    </citation>
    <scope>NUCLEOTIDE SEQUENCE [LARGE SCALE GENOMIC DNA]</scope>
    <source>
        <strain evidence="6 7">NLcol2</strain>
    </source>
</reference>
<accession>A0ABU5MW91</accession>
<organism evidence="6 7">
    <name type="scientific">Pontiella agarivorans</name>
    <dbReference type="NCBI Taxonomy" id="3038953"/>
    <lineage>
        <taxon>Bacteria</taxon>
        <taxon>Pseudomonadati</taxon>
        <taxon>Kiritimatiellota</taxon>
        <taxon>Kiritimatiellia</taxon>
        <taxon>Kiritimatiellales</taxon>
        <taxon>Pontiellaceae</taxon>
        <taxon>Pontiella</taxon>
    </lineage>
</organism>
<evidence type="ECO:0000256" key="5">
    <source>
        <dbReference type="ARBA" id="ARBA00023288"/>
    </source>
</evidence>